<proteinExistence type="predicted"/>
<dbReference type="Gene3D" id="1.10.1200.10">
    <property type="entry name" value="ACP-like"/>
    <property type="match status" value="1"/>
</dbReference>
<organism evidence="4 5">
    <name type="scientific">Paraglaciecola arctica BSs20135</name>
    <dbReference type="NCBI Taxonomy" id="493475"/>
    <lineage>
        <taxon>Bacteria</taxon>
        <taxon>Pseudomonadati</taxon>
        <taxon>Pseudomonadota</taxon>
        <taxon>Gammaproteobacteria</taxon>
        <taxon>Alteromonadales</taxon>
        <taxon>Alteromonadaceae</taxon>
        <taxon>Paraglaciecola</taxon>
    </lineage>
</organism>
<dbReference type="InterPro" id="IPR006162">
    <property type="entry name" value="Ppantetheine_attach_site"/>
</dbReference>
<feature type="domain" description="Carrier" evidence="3">
    <location>
        <begin position="2"/>
        <end position="84"/>
    </location>
</feature>
<dbReference type="Proteomes" id="UP000006327">
    <property type="component" value="Unassembled WGS sequence"/>
</dbReference>
<accession>K6Z0T3</accession>
<dbReference type="InterPro" id="IPR009081">
    <property type="entry name" value="PP-bd_ACP"/>
</dbReference>
<dbReference type="EMBL" id="BAEO01000002">
    <property type="protein sequence ID" value="GAC17075.1"/>
    <property type="molecule type" value="Genomic_DNA"/>
</dbReference>
<gene>
    <name evidence="4" type="primary">acpP</name>
    <name evidence="4" type="ORF">GARC_0093</name>
</gene>
<evidence type="ECO:0000259" key="3">
    <source>
        <dbReference type="PROSITE" id="PS50075"/>
    </source>
</evidence>
<dbReference type="Pfam" id="PF00550">
    <property type="entry name" value="PP-binding"/>
    <property type="match status" value="1"/>
</dbReference>
<dbReference type="AlphaFoldDB" id="K6Z0T3"/>
<dbReference type="eggNOG" id="COG0236">
    <property type="taxonomic scope" value="Bacteria"/>
</dbReference>
<evidence type="ECO:0000313" key="4">
    <source>
        <dbReference type="EMBL" id="GAC17075.1"/>
    </source>
</evidence>
<comment type="caution">
    <text evidence="4">The sequence shown here is derived from an EMBL/GenBank/DDBJ whole genome shotgun (WGS) entry which is preliminary data.</text>
</comment>
<keyword evidence="5" id="KW-1185">Reference proteome</keyword>
<evidence type="ECO:0000256" key="2">
    <source>
        <dbReference type="ARBA" id="ARBA00022553"/>
    </source>
</evidence>
<keyword evidence="2" id="KW-0597">Phosphoprotein</keyword>
<sequence length="84" mass="9351">MSDLNHEIKLLIIEALDLEDISVDDIDDDAPLFVDGLGLDSIDALELGVAIKNAYNIKIDGNTEDSKKYFYSVKTLSDYIQISK</sequence>
<dbReference type="PROSITE" id="PS50075">
    <property type="entry name" value="CARRIER"/>
    <property type="match status" value="1"/>
</dbReference>
<evidence type="ECO:0000313" key="5">
    <source>
        <dbReference type="Proteomes" id="UP000006327"/>
    </source>
</evidence>
<dbReference type="PROSITE" id="PS00012">
    <property type="entry name" value="PHOSPHOPANTETHEINE"/>
    <property type="match status" value="1"/>
</dbReference>
<dbReference type="OrthoDB" id="9803943at2"/>
<dbReference type="InterPro" id="IPR036736">
    <property type="entry name" value="ACP-like_sf"/>
</dbReference>
<reference evidence="4 5" key="1">
    <citation type="journal article" date="2017" name="Antonie Van Leeuwenhoek">
        <title>Rhizobium rhizosphaerae sp. nov., a novel species isolated from rice rhizosphere.</title>
        <authorList>
            <person name="Zhao J.J."/>
            <person name="Zhang J."/>
            <person name="Zhang R.J."/>
            <person name="Zhang C.W."/>
            <person name="Yin H.Q."/>
            <person name="Zhang X.X."/>
        </authorList>
    </citation>
    <scope>NUCLEOTIDE SEQUENCE [LARGE SCALE GENOMIC DNA]</scope>
    <source>
        <strain evidence="4 5">BSs20135</strain>
    </source>
</reference>
<evidence type="ECO:0000256" key="1">
    <source>
        <dbReference type="ARBA" id="ARBA00022450"/>
    </source>
</evidence>
<dbReference type="RefSeq" id="WP_007615537.1">
    <property type="nucleotide sequence ID" value="NZ_BAEO01000002.1"/>
</dbReference>
<dbReference type="NCBIfam" id="NF006617">
    <property type="entry name" value="PRK09184.1"/>
    <property type="match status" value="1"/>
</dbReference>
<protein>
    <submittedName>
        <fullName evidence="4">Acyl carrier protein</fullName>
    </submittedName>
</protein>
<name>K6Z0T3_9ALTE</name>
<dbReference type="STRING" id="493475.GARC_0093"/>
<keyword evidence="1" id="KW-0596">Phosphopantetheine</keyword>
<dbReference type="SUPFAM" id="SSF47336">
    <property type="entry name" value="ACP-like"/>
    <property type="match status" value="1"/>
</dbReference>